<dbReference type="RefSeq" id="XP_021873803.1">
    <property type="nucleotide sequence ID" value="XM_022014774.1"/>
</dbReference>
<keyword evidence="2 6" id="KW-0812">Transmembrane</keyword>
<reference evidence="7 8" key="1">
    <citation type="submission" date="2017-03" db="EMBL/GenBank/DDBJ databases">
        <title>Widespread Adenine N6-methylation of Active Genes in Fungi.</title>
        <authorList>
            <consortium name="DOE Joint Genome Institute"/>
            <person name="Mondo S.J."/>
            <person name="Dannebaum R.O."/>
            <person name="Kuo R.C."/>
            <person name="Louie K.B."/>
            <person name="Bewick A.J."/>
            <person name="Labutti K."/>
            <person name="Haridas S."/>
            <person name="Kuo A."/>
            <person name="Salamov A."/>
            <person name="Ahrendt S.R."/>
            <person name="Lau R."/>
            <person name="Bowen B.P."/>
            <person name="Lipzen A."/>
            <person name="Sullivan W."/>
            <person name="Andreopoulos W.B."/>
            <person name="Clum A."/>
            <person name="Lindquist E."/>
            <person name="Daum C."/>
            <person name="Northen T.R."/>
            <person name="Ramamoorthy G."/>
            <person name="Schmitz R.J."/>
            <person name="Gryganskyi A."/>
            <person name="Culley D."/>
            <person name="Magnuson J."/>
            <person name="James T.Y."/>
            <person name="O'Malley M.A."/>
            <person name="Stajich J.E."/>
            <person name="Spatafora J.W."/>
            <person name="Visel A."/>
            <person name="Grigoriev I.V."/>
        </authorList>
    </citation>
    <scope>NUCLEOTIDE SEQUENCE [LARGE SCALE GENOMIC DNA]</scope>
    <source>
        <strain evidence="7 8">NRRL Y-17943</strain>
    </source>
</reference>
<protein>
    <submittedName>
        <fullName evidence="7">RTA1 like protein-domain-containing protein</fullName>
    </submittedName>
</protein>
<evidence type="ECO:0000256" key="3">
    <source>
        <dbReference type="ARBA" id="ARBA00022989"/>
    </source>
</evidence>
<evidence type="ECO:0000256" key="1">
    <source>
        <dbReference type="ARBA" id="ARBA00004141"/>
    </source>
</evidence>
<dbReference type="OrthoDB" id="3358017at2759"/>
<comment type="caution">
    <text evidence="7">The sequence shown here is derived from an EMBL/GenBank/DDBJ whole genome shotgun (WGS) entry which is preliminary data.</text>
</comment>
<gene>
    <name evidence="7" type="ORF">BD324DRAFT_615964</name>
</gene>
<dbReference type="Proteomes" id="UP000193218">
    <property type="component" value="Unassembled WGS sequence"/>
</dbReference>
<keyword evidence="8" id="KW-1185">Reference proteome</keyword>
<dbReference type="GO" id="GO:0016020">
    <property type="term" value="C:membrane"/>
    <property type="evidence" value="ECO:0007669"/>
    <property type="project" value="UniProtKB-SubCell"/>
</dbReference>
<evidence type="ECO:0000313" key="8">
    <source>
        <dbReference type="Proteomes" id="UP000193218"/>
    </source>
</evidence>
<feature type="transmembrane region" description="Helical" evidence="6">
    <location>
        <begin position="261"/>
        <end position="281"/>
    </location>
</feature>
<evidence type="ECO:0000256" key="5">
    <source>
        <dbReference type="SAM" id="MobiDB-lite"/>
    </source>
</evidence>
<feature type="region of interest" description="Disordered" evidence="5">
    <location>
        <begin position="287"/>
        <end position="319"/>
    </location>
</feature>
<dbReference type="AlphaFoldDB" id="A0A1Y1UPN1"/>
<sequence>MPATTYHGPINPHPGNGEASIIIFGYVPSLGLAIAGIVLWALVIAAQTWFTIVQKGYRTFHLLLLIGSLMELGGYASRAYAHFHPFLISTFISQYFLIVVAPVLFSAATYLSLTYVINAFPGSDSLLVVSRKVVLGFFVTVDVVCTVIQVLGSALIGTSESAAAQGNSSAVTPTQANDILLAGLAVQTFSFLCFLTVLSVASYRANNSKFTLTSGSLAERKRLRLFLWVIVFAADLILLRTTYRLAETAQGFFGTAATSEVLYGCLESLPIILALMTWSFLPPSKLAKPRREEKQEVQTGSTEEKKRGGRFERGESSAV</sequence>
<feature type="transmembrane region" description="Helical" evidence="6">
    <location>
        <begin position="95"/>
        <end position="121"/>
    </location>
</feature>
<dbReference type="PANTHER" id="PTHR31465:SF1">
    <property type="entry name" value="PROTEIN RTA1-RELATED"/>
    <property type="match status" value="1"/>
</dbReference>
<comment type="subcellular location">
    <subcellularLocation>
        <location evidence="1">Membrane</location>
        <topology evidence="1">Multi-pass membrane protein</topology>
    </subcellularLocation>
</comment>
<feature type="compositionally biased region" description="Basic and acidic residues" evidence="5">
    <location>
        <begin position="289"/>
        <end position="319"/>
    </location>
</feature>
<dbReference type="InterPro" id="IPR007568">
    <property type="entry name" value="RTA1"/>
</dbReference>
<accession>A0A1Y1UPN1</accession>
<dbReference type="STRING" id="4999.A0A1Y1UPN1"/>
<organism evidence="7 8">
    <name type="scientific">Kockovaella imperatae</name>
    <dbReference type="NCBI Taxonomy" id="4999"/>
    <lineage>
        <taxon>Eukaryota</taxon>
        <taxon>Fungi</taxon>
        <taxon>Dikarya</taxon>
        <taxon>Basidiomycota</taxon>
        <taxon>Agaricomycotina</taxon>
        <taxon>Tremellomycetes</taxon>
        <taxon>Tremellales</taxon>
        <taxon>Cuniculitremaceae</taxon>
        <taxon>Kockovaella</taxon>
    </lineage>
</organism>
<dbReference type="GeneID" id="33556582"/>
<feature type="transmembrane region" description="Helical" evidence="6">
    <location>
        <begin position="20"/>
        <end position="50"/>
    </location>
</feature>
<dbReference type="Pfam" id="PF04479">
    <property type="entry name" value="RTA1"/>
    <property type="match status" value="1"/>
</dbReference>
<dbReference type="EMBL" id="NBSH01000002">
    <property type="protein sequence ID" value="ORX40018.1"/>
    <property type="molecule type" value="Genomic_DNA"/>
</dbReference>
<evidence type="ECO:0000256" key="2">
    <source>
        <dbReference type="ARBA" id="ARBA00022692"/>
    </source>
</evidence>
<feature type="transmembrane region" description="Helical" evidence="6">
    <location>
        <begin position="62"/>
        <end position="83"/>
    </location>
</feature>
<keyword evidence="4 6" id="KW-0472">Membrane</keyword>
<evidence type="ECO:0000256" key="6">
    <source>
        <dbReference type="SAM" id="Phobius"/>
    </source>
</evidence>
<feature type="transmembrane region" description="Helical" evidence="6">
    <location>
        <begin position="179"/>
        <end position="203"/>
    </location>
</feature>
<feature type="transmembrane region" description="Helical" evidence="6">
    <location>
        <begin position="133"/>
        <end position="159"/>
    </location>
</feature>
<keyword evidence="3 6" id="KW-1133">Transmembrane helix</keyword>
<dbReference type="InParanoid" id="A0A1Y1UPN1"/>
<name>A0A1Y1UPN1_9TREE</name>
<dbReference type="PANTHER" id="PTHR31465">
    <property type="entry name" value="PROTEIN RTA1-RELATED"/>
    <property type="match status" value="1"/>
</dbReference>
<feature type="transmembrane region" description="Helical" evidence="6">
    <location>
        <begin position="223"/>
        <end position="241"/>
    </location>
</feature>
<proteinExistence type="predicted"/>
<evidence type="ECO:0000313" key="7">
    <source>
        <dbReference type="EMBL" id="ORX40018.1"/>
    </source>
</evidence>
<evidence type="ECO:0000256" key="4">
    <source>
        <dbReference type="ARBA" id="ARBA00023136"/>
    </source>
</evidence>